<comment type="caution">
    <text evidence="2">The sequence shown here is derived from an EMBL/GenBank/DDBJ whole genome shotgun (WGS) entry which is preliminary data.</text>
</comment>
<proteinExistence type="predicted"/>
<evidence type="ECO:0000313" key="2">
    <source>
        <dbReference type="EMBL" id="MCT9000991.1"/>
    </source>
</evidence>
<organism evidence="2 3">
    <name type="scientific">Microbacterium memoriense</name>
    <dbReference type="NCBI Taxonomy" id="2978350"/>
    <lineage>
        <taxon>Bacteria</taxon>
        <taxon>Bacillati</taxon>
        <taxon>Actinomycetota</taxon>
        <taxon>Actinomycetes</taxon>
        <taxon>Micrococcales</taxon>
        <taxon>Microbacteriaceae</taxon>
        <taxon>Microbacterium</taxon>
    </lineage>
</organism>
<dbReference type="SUPFAM" id="SSF110857">
    <property type="entry name" value="Gamma-glutamyl cyclotransferase-like"/>
    <property type="match status" value="1"/>
</dbReference>
<dbReference type="Proteomes" id="UP001300496">
    <property type="component" value="Unassembled WGS sequence"/>
</dbReference>
<evidence type="ECO:0000259" key="1">
    <source>
        <dbReference type="Pfam" id="PF06094"/>
    </source>
</evidence>
<sequence>MSEGPDDELLFTYGTLQFAEVQLDTFGRIVAGEGDTLPCYTIDYTEITDQRVVDVSGLSVHPVIRHTGNPLDKVVGKVLHVTLDEIDAADEYEVQLYRRERVMLGSGRSAWVYVG</sequence>
<feature type="domain" description="Gamma-glutamylcyclotransferase AIG2-like" evidence="1">
    <location>
        <begin position="10"/>
        <end position="114"/>
    </location>
</feature>
<evidence type="ECO:0000313" key="3">
    <source>
        <dbReference type="Proteomes" id="UP001300496"/>
    </source>
</evidence>
<dbReference type="InterPro" id="IPR036568">
    <property type="entry name" value="GGCT-like_sf"/>
</dbReference>
<reference evidence="2 3" key="1">
    <citation type="journal article" date="2024" name="Int. J. Syst. Evol. Microbiol.">
        <title>Microbacterium memoriense sp. nov., a member of the Actinomycetota from marine beach sediment of the north coast of Portugal.</title>
        <authorList>
            <person name="Santos J.D.N.D."/>
            <person name="Klimek D."/>
            <person name="Calusinska M."/>
            <person name="Lobo-da-Cunha A."/>
            <person name="Catita J."/>
            <person name="Goncalves H."/>
            <person name="Gonzalez I."/>
            <person name="Lage O.M."/>
        </authorList>
    </citation>
    <scope>NUCLEOTIDE SEQUENCE [LARGE SCALE GENOMIC DNA]</scope>
    <source>
        <strain evidence="2 3">PMIC_1C1B</strain>
    </source>
</reference>
<dbReference type="Gene3D" id="3.10.490.10">
    <property type="entry name" value="Gamma-glutamyl cyclotransferase-like"/>
    <property type="match status" value="1"/>
</dbReference>
<accession>A0ABT2P8K4</accession>
<dbReference type="CDD" id="cd06661">
    <property type="entry name" value="GGCT_like"/>
    <property type="match status" value="1"/>
</dbReference>
<dbReference type="InterPro" id="IPR013024">
    <property type="entry name" value="GGCT-like"/>
</dbReference>
<dbReference type="EMBL" id="JAODOR010000002">
    <property type="protein sequence ID" value="MCT9000991.1"/>
    <property type="molecule type" value="Genomic_DNA"/>
</dbReference>
<keyword evidence="3" id="KW-1185">Reference proteome</keyword>
<name>A0ABT2P8K4_9MICO</name>
<dbReference type="InterPro" id="IPR009288">
    <property type="entry name" value="AIG2-like_dom"/>
</dbReference>
<dbReference type="Pfam" id="PF06094">
    <property type="entry name" value="GGACT"/>
    <property type="match status" value="1"/>
</dbReference>
<protein>
    <submittedName>
        <fullName evidence="2">Gamma-glutamylcyclotransferase</fullName>
    </submittedName>
</protein>
<gene>
    <name evidence="2" type="ORF">N4R40_01240</name>
</gene>
<dbReference type="RefSeq" id="WP_261605550.1">
    <property type="nucleotide sequence ID" value="NZ_JAODOR010000002.1"/>
</dbReference>